<evidence type="ECO:0000313" key="2">
    <source>
        <dbReference type="EMBL" id="KAG6950211.1"/>
    </source>
</evidence>
<protein>
    <submittedName>
        <fullName evidence="2">Uncharacterized protein</fullName>
    </submittedName>
</protein>
<dbReference type="Proteomes" id="UP000709295">
    <property type="component" value="Unassembled WGS sequence"/>
</dbReference>
<dbReference type="AlphaFoldDB" id="A0A8J5IC53"/>
<evidence type="ECO:0000313" key="3">
    <source>
        <dbReference type="Proteomes" id="UP000709295"/>
    </source>
</evidence>
<proteinExistence type="predicted"/>
<dbReference type="EMBL" id="JAENGY010001330">
    <property type="protein sequence ID" value="KAG6950211.1"/>
    <property type="molecule type" value="Genomic_DNA"/>
</dbReference>
<name>A0A8J5IC53_9STRA</name>
<organism evidence="2 3">
    <name type="scientific">Phytophthora aleatoria</name>
    <dbReference type="NCBI Taxonomy" id="2496075"/>
    <lineage>
        <taxon>Eukaryota</taxon>
        <taxon>Sar</taxon>
        <taxon>Stramenopiles</taxon>
        <taxon>Oomycota</taxon>
        <taxon>Peronosporomycetes</taxon>
        <taxon>Peronosporales</taxon>
        <taxon>Peronosporaceae</taxon>
        <taxon>Phytophthora</taxon>
    </lineage>
</organism>
<reference evidence="2" key="1">
    <citation type="submission" date="2021-01" db="EMBL/GenBank/DDBJ databases">
        <title>Phytophthora aleatoria, a newly-described species from Pinus radiata is distinct from Phytophthora cactorum isolates based on comparative genomics.</title>
        <authorList>
            <person name="Mcdougal R."/>
            <person name="Panda P."/>
            <person name="Williams N."/>
            <person name="Studholme D.J."/>
        </authorList>
    </citation>
    <scope>NUCLEOTIDE SEQUENCE</scope>
    <source>
        <strain evidence="2">NZFS 4037</strain>
    </source>
</reference>
<sequence>MASHVYQCNKIKHTVTDEAGIRAHWPGADSTKEKTRSGNDGGEDDDAAHPSHKRRRVTATI</sequence>
<feature type="region of interest" description="Disordered" evidence="1">
    <location>
        <begin position="17"/>
        <end position="61"/>
    </location>
</feature>
<comment type="caution">
    <text evidence="2">The sequence shown here is derived from an EMBL/GenBank/DDBJ whole genome shotgun (WGS) entry which is preliminary data.</text>
</comment>
<evidence type="ECO:0000256" key="1">
    <source>
        <dbReference type="SAM" id="MobiDB-lite"/>
    </source>
</evidence>
<keyword evidence="3" id="KW-1185">Reference proteome</keyword>
<gene>
    <name evidence="2" type="ORF">JG688_00014264</name>
</gene>
<feature type="compositionally biased region" description="Basic residues" evidence="1">
    <location>
        <begin position="50"/>
        <end position="61"/>
    </location>
</feature>
<accession>A0A8J5IC53</accession>